<proteinExistence type="predicted"/>
<dbReference type="Proteomes" id="UP000231919">
    <property type="component" value="Unassembled WGS sequence"/>
</dbReference>
<name>A0ABX4N8B1_9LEPT</name>
<protein>
    <submittedName>
        <fullName evidence="1">Uncharacterized protein</fullName>
    </submittedName>
</protein>
<dbReference type="EMBL" id="NPDP01000019">
    <property type="protein sequence ID" value="PJZ29623.1"/>
    <property type="molecule type" value="Genomic_DNA"/>
</dbReference>
<organism evidence="1 2">
    <name type="scientific">Leptospira kmetyi</name>
    <dbReference type="NCBI Taxonomy" id="408139"/>
    <lineage>
        <taxon>Bacteria</taxon>
        <taxon>Pseudomonadati</taxon>
        <taxon>Spirochaetota</taxon>
        <taxon>Spirochaetia</taxon>
        <taxon>Leptospirales</taxon>
        <taxon>Leptospiraceae</taxon>
        <taxon>Leptospira</taxon>
    </lineage>
</organism>
<reference evidence="1 2" key="1">
    <citation type="submission" date="2017-07" db="EMBL/GenBank/DDBJ databases">
        <title>Leptospira spp. isolated from tropical soils.</title>
        <authorList>
            <person name="Thibeaux R."/>
            <person name="Iraola G."/>
            <person name="Ferres I."/>
            <person name="Bierque E."/>
            <person name="Girault D."/>
            <person name="Soupe-Gilbert M.-E."/>
            <person name="Picardeau M."/>
            <person name="Goarant C."/>
        </authorList>
    </citation>
    <scope>NUCLEOTIDE SEQUENCE [LARGE SCALE GENOMIC DNA]</scope>
    <source>
        <strain evidence="1 2">JW2-C-B1</strain>
    </source>
</reference>
<gene>
    <name evidence="1" type="ORF">CH378_11770</name>
</gene>
<sequence>MRRFLVSYNKVTSPNFISSLRSGSLMRPSLPAKATLLCHFGSRDGAKAPRTSCQSLAHRRFGNATSRRLFR</sequence>
<accession>A0ABX4N8B1</accession>
<keyword evidence="2" id="KW-1185">Reference proteome</keyword>
<comment type="caution">
    <text evidence="1">The sequence shown here is derived from an EMBL/GenBank/DDBJ whole genome shotgun (WGS) entry which is preliminary data.</text>
</comment>
<evidence type="ECO:0000313" key="1">
    <source>
        <dbReference type="EMBL" id="PJZ29623.1"/>
    </source>
</evidence>
<evidence type="ECO:0000313" key="2">
    <source>
        <dbReference type="Proteomes" id="UP000231919"/>
    </source>
</evidence>